<evidence type="ECO:0000256" key="5">
    <source>
        <dbReference type="ARBA" id="ARBA00022777"/>
    </source>
</evidence>
<dbReference type="GO" id="GO:0004674">
    <property type="term" value="F:protein serine/threonine kinase activity"/>
    <property type="evidence" value="ECO:0007669"/>
    <property type="project" value="UniProtKB-KW"/>
</dbReference>
<feature type="compositionally biased region" description="Basic and acidic residues" evidence="7">
    <location>
        <begin position="1"/>
        <end position="10"/>
    </location>
</feature>
<name>A0A498PZA2_9MYCO</name>
<reference evidence="9 10" key="1">
    <citation type="submission" date="2018-09" db="EMBL/GenBank/DDBJ databases">
        <authorList>
            <person name="Tagini F."/>
        </authorList>
    </citation>
    <scope>NUCLEOTIDE SEQUENCE [LARGE SCALE GENOMIC DNA]</scope>
    <source>
        <strain evidence="9 10">MK13</strain>
    </source>
</reference>
<keyword evidence="5 9" id="KW-0418">Kinase</keyword>
<organism evidence="9 10">
    <name type="scientific">Mycobacterium innocens</name>
    <dbReference type="NCBI Taxonomy" id="2341083"/>
    <lineage>
        <taxon>Bacteria</taxon>
        <taxon>Bacillati</taxon>
        <taxon>Actinomycetota</taxon>
        <taxon>Actinomycetes</taxon>
        <taxon>Mycobacteriales</taxon>
        <taxon>Mycobacteriaceae</taxon>
        <taxon>Mycobacterium</taxon>
    </lineage>
</organism>
<dbReference type="SMART" id="SM00220">
    <property type="entry name" value="S_TKc"/>
    <property type="match status" value="1"/>
</dbReference>
<dbReference type="Proteomes" id="UP000267289">
    <property type="component" value="Unassembled WGS sequence"/>
</dbReference>
<dbReference type="Gene3D" id="1.10.510.10">
    <property type="entry name" value="Transferase(Phosphotransferase) domain 1"/>
    <property type="match status" value="1"/>
</dbReference>
<evidence type="ECO:0000256" key="7">
    <source>
        <dbReference type="SAM" id="MobiDB-lite"/>
    </source>
</evidence>
<keyword evidence="4" id="KW-0547">Nucleotide-binding</keyword>
<accession>A0A498PZA2</accession>
<evidence type="ECO:0000256" key="2">
    <source>
        <dbReference type="ARBA" id="ARBA00022527"/>
    </source>
</evidence>
<dbReference type="EC" id="2.7.11.1" evidence="1"/>
<dbReference type="PANTHER" id="PTHR43289">
    <property type="entry name" value="MITOGEN-ACTIVATED PROTEIN KINASE KINASE KINASE 20-RELATED"/>
    <property type="match status" value="1"/>
</dbReference>
<dbReference type="PANTHER" id="PTHR43289:SF6">
    <property type="entry name" value="SERINE_THREONINE-PROTEIN KINASE NEKL-3"/>
    <property type="match status" value="1"/>
</dbReference>
<evidence type="ECO:0000256" key="3">
    <source>
        <dbReference type="ARBA" id="ARBA00022679"/>
    </source>
</evidence>
<dbReference type="InterPro" id="IPR000719">
    <property type="entry name" value="Prot_kinase_dom"/>
</dbReference>
<dbReference type="PROSITE" id="PS50011">
    <property type="entry name" value="PROTEIN_KINASE_DOM"/>
    <property type="match status" value="1"/>
</dbReference>
<evidence type="ECO:0000256" key="1">
    <source>
        <dbReference type="ARBA" id="ARBA00012513"/>
    </source>
</evidence>
<dbReference type="RefSeq" id="WP_075541755.1">
    <property type="nucleotide sequence ID" value="NZ_UPHQ01000081.1"/>
</dbReference>
<dbReference type="SUPFAM" id="SSF56112">
    <property type="entry name" value="Protein kinase-like (PK-like)"/>
    <property type="match status" value="1"/>
</dbReference>
<dbReference type="PROSITE" id="PS00108">
    <property type="entry name" value="PROTEIN_KINASE_ST"/>
    <property type="match status" value="1"/>
</dbReference>
<feature type="domain" description="Protein kinase" evidence="8">
    <location>
        <begin position="87"/>
        <end position="241"/>
    </location>
</feature>
<keyword evidence="6" id="KW-0067">ATP-binding</keyword>
<proteinExistence type="predicted"/>
<keyword evidence="3 9" id="KW-0808">Transferase</keyword>
<dbReference type="EMBL" id="UPHQ01000081">
    <property type="protein sequence ID" value="VBA38044.1"/>
    <property type="molecule type" value="Genomic_DNA"/>
</dbReference>
<evidence type="ECO:0000313" key="10">
    <source>
        <dbReference type="Proteomes" id="UP000267289"/>
    </source>
</evidence>
<sequence>MKTRRVEAFRKPPIVPSSRDSRTQFRFPMAAVLGYGGGGDRVTRRAVAGVPMQRASASATEYASRTRGATCGNGDPARRVGTMVANYRVEAVVSSGGMGTVYLARHPSLPRRDALKILDGPLAWDPRFRVRFMREADLAAGLHHPNIVAVYDRGDTPDGALWIAMEYVRGTDADVETGAGRMPPARAECIVGEVAMALDHLHRRNLIHRDVKPANILLSPGLPGGARAGGAGRLRHRPQLR</sequence>
<dbReference type="InterPro" id="IPR008271">
    <property type="entry name" value="Ser/Thr_kinase_AS"/>
</dbReference>
<keyword evidence="10" id="KW-1185">Reference proteome</keyword>
<evidence type="ECO:0000313" key="9">
    <source>
        <dbReference type="EMBL" id="VBA38044.1"/>
    </source>
</evidence>
<dbReference type="InterPro" id="IPR011009">
    <property type="entry name" value="Kinase-like_dom_sf"/>
</dbReference>
<dbReference type="CDD" id="cd14014">
    <property type="entry name" value="STKc_PknB_like"/>
    <property type="match status" value="1"/>
</dbReference>
<dbReference type="Pfam" id="PF00069">
    <property type="entry name" value="Pkinase"/>
    <property type="match status" value="1"/>
</dbReference>
<feature type="region of interest" description="Disordered" evidence="7">
    <location>
        <begin position="1"/>
        <end position="21"/>
    </location>
</feature>
<dbReference type="GO" id="GO:0080090">
    <property type="term" value="P:regulation of primary metabolic process"/>
    <property type="evidence" value="ECO:0007669"/>
    <property type="project" value="UniProtKB-ARBA"/>
</dbReference>
<gene>
    <name evidence="9" type="primary">pknJ_2</name>
    <name evidence="9" type="ORF">LAUMK13_01939</name>
</gene>
<dbReference type="AlphaFoldDB" id="A0A498PZA2"/>
<evidence type="ECO:0000256" key="6">
    <source>
        <dbReference type="ARBA" id="ARBA00022840"/>
    </source>
</evidence>
<evidence type="ECO:0000259" key="8">
    <source>
        <dbReference type="PROSITE" id="PS50011"/>
    </source>
</evidence>
<evidence type="ECO:0000256" key="4">
    <source>
        <dbReference type="ARBA" id="ARBA00022741"/>
    </source>
</evidence>
<dbReference type="Gene3D" id="3.30.200.20">
    <property type="entry name" value="Phosphorylase Kinase, domain 1"/>
    <property type="match status" value="1"/>
</dbReference>
<keyword evidence="2" id="KW-0723">Serine/threonine-protein kinase</keyword>
<dbReference type="GO" id="GO:0005524">
    <property type="term" value="F:ATP binding"/>
    <property type="evidence" value="ECO:0007669"/>
    <property type="project" value="UniProtKB-KW"/>
</dbReference>
<protein>
    <recommendedName>
        <fullName evidence="1">non-specific serine/threonine protein kinase</fullName>
        <ecNumber evidence="1">2.7.11.1</ecNumber>
    </recommendedName>
</protein>